<accession>X1J135</accession>
<dbReference type="EMBL" id="BARU01037497">
    <property type="protein sequence ID" value="GAH88411.1"/>
    <property type="molecule type" value="Genomic_DNA"/>
</dbReference>
<comment type="caution">
    <text evidence="1">The sequence shown here is derived from an EMBL/GenBank/DDBJ whole genome shotgun (WGS) entry which is preliminary data.</text>
</comment>
<reference evidence="1" key="1">
    <citation type="journal article" date="2014" name="Front. Microbiol.">
        <title>High frequency of phylogenetically diverse reductive dehalogenase-homologous genes in deep subseafloor sedimentary metagenomes.</title>
        <authorList>
            <person name="Kawai M."/>
            <person name="Futagami T."/>
            <person name="Toyoda A."/>
            <person name="Takaki Y."/>
            <person name="Nishi S."/>
            <person name="Hori S."/>
            <person name="Arai W."/>
            <person name="Tsubouchi T."/>
            <person name="Morono Y."/>
            <person name="Uchiyama I."/>
            <person name="Ito T."/>
            <person name="Fujiyama A."/>
            <person name="Inagaki F."/>
            <person name="Takami H."/>
        </authorList>
    </citation>
    <scope>NUCLEOTIDE SEQUENCE</scope>
    <source>
        <strain evidence="1">Expedition CK06-06</strain>
    </source>
</reference>
<proteinExistence type="predicted"/>
<gene>
    <name evidence="1" type="ORF">S03H2_58420</name>
</gene>
<name>X1J135_9ZZZZ</name>
<sequence>YTTVSVYPNVASKIEKVQKGLLLNNRNEAVEVLLAAYDIINGTGYGGRFSEAVKSAFNEGRGDD</sequence>
<evidence type="ECO:0000313" key="1">
    <source>
        <dbReference type="EMBL" id="GAH88411.1"/>
    </source>
</evidence>
<protein>
    <submittedName>
        <fullName evidence="1">Uncharacterized protein</fullName>
    </submittedName>
</protein>
<feature type="non-terminal residue" evidence="1">
    <location>
        <position position="1"/>
    </location>
</feature>
<dbReference type="AlphaFoldDB" id="X1J135"/>
<organism evidence="1">
    <name type="scientific">marine sediment metagenome</name>
    <dbReference type="NCBI Taxonomy" id="412755"/>
    <lineage>
        <taxon>unclassified sequences</taxon>
        <taxon>metagenomes</taxon>
        <taxon>ecological metagenomes</taxon>
    </lineage>
</organism>